<dbReference type="EMBL" id="JBHSDU010000003">
    <property type="protein sequence ID" value="MFC4310085.1"/>
    <property type="molecule type" value="Genomic_DNA"/>
</dbReference>
<evidence type="ECO:0008006" key="3">
    <source>
        <dbReference type="Google" id="ProtNLM"/>
    </source>
</evidence>
<dbReference type="Proteomes" id="UP001595904">
    <property type="component" value="Unassembled WGS sequence"/>
</dbReference>
<protein>
    <recommendedName>
        <fullName evidence="3">Restriction endonuclease type IV Mrr domain-containing protein</fullName>
    </recommendedName>
</protein>
<keyword evidence="2" id="KW-1185">Reference proteome</keyword>
<organism evidence="1 2">
    <name type="scientific">Steroidobacter flavus</name>
    <dbReference type="NCBI Taxonomy" id="1842136"/>
    <lineage>
        <taxon>Bacteria</taxon>
        <taxon>Pseudomonadati</taxon>
        <taxon>Pseudomonadota</taxon>
        <taxon>Gammaproteobacteria</taxon>
        <taxon>Steroidobacterales</taxon>
        <taxon>Steroidobacteraceae</taxon>
        <taxon>Steroidobacter</taxon>
    </lineage>
</organism>
<gene>
    <name evidence="1" type="ORF">ACFPN2_13425</name>
</gene>
<dbReference type="RefSeq" id="WP_380597290.1">
    <property type="nucleotide sequence ID" value="NZ_JBHSDU010000003.1"/>
</dbReference>
<accession>A0ABV8SRW0</accession>
<reference evidence="2" key="1">
    <citation type="journal article" date="2019" name="Int. J. Syst. Evol. Microbiol.">
        <title>The Global Catalogue of Microorganisms (GCM) 10K type strain sequencing project: providing services to taxonomists for standard genome sequencing and annotation.</title>
        <authorList>
            <consortium name="The Broad Institute Genomics Platform"/>
            <consortium name="The Broad Institute Genome Sequencing Center for Infectious Disease"/>
            <person name="Wu L."/>
            <person name="Ma J."/>
        </authorList>
    </citation>
    <scope>NUCLEOTIDE SEQUENCE [LARGE SCALE GENOMIC DNA]</scope>
    <source>
        <strain evidence="2">CGMCC 1.10759</strain>
    </source>
</reference>
<name>A0ABV8SRW0_9GAMM</name>
<evidence type="ECO:0000313" key="1">
    <source>
        <dbReference type="EMBL" id="MFC4310085.1"/>
    </source>
</evidence>
<proteinExistence type="predicted"/>
<comment type="caution">
    <text evidence="1">The sequence shown here is derived from an EMBL/GenBank/DDBJ whole genome shotgun (WGS) entry which is preliminary data.</text>
</comment>
<sequence>MSTLENLLEILRRIWQEMIVGLDEAEKEPVLRRLDEHRMEFSWQGRTLLLNAWTKIVQRGKKGLVKFDDIQAIGIVENGGDEATYKVILQIKRSANIHIGTTTEQVDASIAAAHLAKATGKSVCIL</sequence>
<evidence type="ECO:0000313" key="2">
    <source>
        <dbReference type="Proteomes" id="UP001595904"/>
    </source>
</evidence>